<proteinExistence type="predicted"/>
<feature type="non-terminal residue" evidence="1">
    <location>
        <position position="42"/>
    </location>
</feature>
<sequence>MALGKRGCFCALSSGVFERKICICECALHGVLPFGNLGRHPV</sequence>
<dbReference type="EMBL" id="GBEZ01019898">
    <property type="protein sequence ID" value="JAC66718.1"/>
    <property type="molecule type" value="Transcribed_RNA"/>
</dbReference>
<protein>
    <submittedName>
        <fullName evidence="1">Uncharacterized protein</fullName>
    </submittedName>
</protein>
<name>A0A061R420_9CHLO</name>
<gene>
    <name evidence="1" type="ORF">TSPGSL018_12951</name>
</gene>
<evidence type="ECO:0000313" key="1">
    <source>
        <dbReference type="EMBL" id="JAC66718.1"/>
    </source>
</evidence>
<reference evidence="1" key="1">
    <citation type="submission" date="2014-05" db="EMBL/GenBank/DDBJ databases">
        <title>The transcriptome of the halophilic microalga Tetraselmis sp. GSL018 isolated from the Great Salt Lake, Utah.</title>
        <authorList>
            <person name="Jinkerson R.E."/>
            <person name="D'Adamo S."/>
            <person name="Posewitz M.C."/>
        </authorList>
    </citation>
    <scope>NUCLEOTIDE SEQUENCE</scope>
    <source>
        <strain evidence="1">GSL018</strain>
    </source>
</reference>
<accession>A0A061R420</accession>
<dbReference type="AlphaFoldDB" id="A0A061R420"/>
<organism evidence="1">
    <name type="scientific">Tetraselmis sp. GSL018</name>
    <dbReference type="NCBI Taxonomy" id="582737"/>
    <lineage>
        <taxon>Eukaryota</taxon>
        <taxon>Viridiplantae</taxon>
        <taxon>Chlorophyta</taxon>
        <taxon>core chlorophytes</taxon>
        <taxon>Chlorodendrophyceae</taxon>
        <taxon>Chlorodendrales</taxon>
        <taxon>Chlorodendraceae</taxon>
        <taxon>Tetraselmis</taxon>
    </lineage>
</organism>